<dbReference type="EMBL" id="SRYO01000001">
    <property type="protein sequence ID" value="TGY39266.1"/>
    <property type="molecule type" value="Genomic_DNA"/>
</dbReference>
<organism evidence="1 2">
    <name type="scientific">Microbacterium laevaniformans</name>
    <dbReference type="NCBI Taxonomy" id="36807"/>
    <lineage>
        <taxon>Bacteria</taxon>
        <taxon>Bacillati</taxon>
        <taxon>Actinomycetota</taxon>
        <taxon>Actinomycetes</taxon>
        <taxon>Micrococcales</taxon>
        <taxon>Microbacteriaceae</taxon>
        <taxon>Microbacterium</taxon>
    </lineage>
</organism>
<evidence type="ECO:0000313" key="1">
    <source>
        <dbReference type="EMBL" id="TGY39266.1"/>
    </source>
</evidence>
<dbReference type="InterPro" id="IPR007739">
    <property type="entry name" value="RgpF"/>
</dbReference>
<gene>
    <name evidence="1" type="ORF">E5344_01290</name>
</gene>
<evidence type="ECO:0008006" key="3">
    <source>
        <dbReference type="Google" id="ProtNLM"/>
    </source>
</evidence>
<dbReference type="OrthoDB" id="9815339at2"/>
<accession>A0A4S2DBW1</accession>
<comment type="caution">
    <text evidence="1">The sequence shown here is derived from an EMBL/GenBank/DDBJ whole genome shotgun (WGS) entry which is preliminary data.</text>
</comment>
<name>A0A4S2DBW1_9MICO</name>
<dbReference type="Proteomes" id="UP000309893">
    <property type="component" value="Unassembled WGS sequence"/>
</dbReference>
<evidence type="ECO:0000313" key="2">
    <source>
        <dbReference type="Proteomes" id="UP000309893"/>
    </source>
</evidence>
<dbReference type="AlphaFoldDB" id="A0A4S2DBW1"/>
<proteinExistence type="predicted"/>
<sequence length="647" mass="71827">MSAEKDVAVSVQGAPERRLIVYAFSRVARVVDDYALIALTALRAHAERVVAVVPAGTMPENGAALRAITDEVLVAPSATFSPDTYRWALSQEAHLDDTDEIVLTGDSWFGPVGDLAAAIDRAASDEAPLRAMVEPPHHLPEAFPDAGYPRRPSAWTWTAIRRDVFLSPALDSLWPSLPASRDDISTEREFFERAIAAGIEVSYIHAASDFPSSDPALYTPLELLDEGHPFLSTAMFGLYPPLLDRFAVVGRRIIDGVVARGYPAAAIWQHLARATAPRALYAIGGALEVLAPPIDTFDMDRPLRLAAVVHVGDIDALEGVLDRLEHLPVPYRLYLTTTDGRRAARIQDLVEQREDVRRTSFEIRVTPPSRGRDMSDFFVGCRDVLLAGDLDLVVKLHTRRMRRKTDNVQRYFRRYQYENLLDNADHAAGILAMFQREEGLGFVFPPMMHIGYSTMGRGWAGLKEKARSLADELGIHVPEDSVSPLAPYGGMFFARPEALSLLSARRWRYRDYGRKGSARFQHLAHLQERMIVSAGAELGFHSRTVLTPEHASISHTALESKTDYLFSTTRGWPVEQIALMQRAGSTGHGGVVALARMYLRLNHPRAARMLMPVFDLALRATLTLRFARRGVRTTVSTLLGRPGDLDR</sequence>
<dbReference type="RefSeq" id="WP_016463386.1">
    <property type="nucleotide sequence ID" value="NZ_CP158846.1"/>
</dbReference>
<dbReference type="Pfam" id="PF05045">
    <property type="entry name" value="RgpF"/>
    <property type="match status" value="1"/>
</dbReference>
<protein>
    <recommendedName>
        <fullName evidence="3">Rhamnan synthesis protein F</fullName>
    </recommendedName>
</protein>
<reference evidence="1 2" key="1">
    <citation type="submission" date="2019-04" db="EMBL/GenBank/DDBJ databases">
        <title>Microbes associate with the intestines of laboratory mice.</title>
        <authorList>
            <person name="Navarre W."/>
            <person name="Wong E."/>
            <person name="Huang K."/>
            <person name="Tropini C."/>
            <person name="Ng K."/>
            <person name="Yu B."/>
        </authorList>
    </citation>
    <scope>NUCLEOTIDE SEQUENCE [LARGE SCALE GENOMIC DNA]</scope>
    <source>
        <strain evidence="1 2">NM46_B2-13</strain>
    </source>
</reference>